<feature type="region of interest" description="Disordered" evidence="1">
    <location>
        <begin position="1"/>
        <end position="49"/>
    </location>
</feature>
<dbReference type="RefSeq" id="XP_002787442.1">
    <property type="nucleotide sequence ID" value="XM_002787396.1"/>
</dbReference>
<protein>
    <submittedName>
        <fullName evidence="2">Uncharacterized protein</fullName>
    </submittedName>
</protein>
<reference evidence="2 3" key="1">
    <citation type="submission" date="2008-07" db="EMBL/GenBank/DDBJ databases">
        <authorList>
            <person name="El-Sayed N."/>
            <person name="Caler E."/>
            <person name="Inman J."/>
            <person name="Amedeo P."/>
            <person name="Hass B."/>
            <person name="Wortman J."/>
        </authorList>
    </citation>
    <scope>NUCLEOTIDE SEQUENCE [LARGE SCALE GENOMIC DNA]</scope>
    <source>
        <strain evidence="3">ATCC 50983 / TXsc</strain>
    </source>
</reference>
<accession>C5K8N1</accession>
<evidence type="ECO:0000313" key="3">
    <source>
        <dbReference type="Proteomes" id="UP000007800"/>
    </source>
</evidence>
<dbReference type="AlphaFoldDB" id="C5K8N1"/>
<proteinExistence type="predicted"/>
<evidence type="ECO:0000256" key="1">
    <source>
        <dbReference type="SAM" id="MobiDB-lite"/>
    </source>
</evidence>
<keyword evidence="3" id="KW-1185">Reference proteome</keyword>
<sequence length="65" mass="7709">MSQYKNNTHHQEEDTQHQHDDDEIRGEIAVLDNTPEIFDNNDEEDEEGLKKATEWNVNRHTCVMN</sequence>
<feature type="compositionally biased region" description="Basic and acidic residues" evidence="1">
    <location>
        <begin position="9"/>
        <end position="26"/>
    </location>
</feature>
<organism evidence="3">
    <name type="scientific">Perkinsus marinus (strain ATCC 50983 / TXsc)</name>
    <dbReference type="NCBI Taxonomy" id="423536"/>
    <lineage>
        <taxon>Eukaryota</taxon>
        <taxon>Sar</taxon>
        <taxon>Alveolata</taxon>
        <taxon>Perkinsozoa</taxon>
        <taxon>Perkinsea</taxon>
        <taxon>Perkinsida</taxon>
        <taxon>Perkinsidae</taxon>
        <taxon>Perkinsus</taxon>
    </lineage>
</organism>
<dbReference type="GeneID" id="9039477"/>
<gene>
    <name evidence="2" type="ORF">Pmar_PMAR028704</name>
</gene>
<dbReference type="EMBL" id="GG671131">
    <property type="protein sequence ID" value="EER19238.1"/>
    <property type="molecule type" value="Genomic_DNA"/>
</dbReference>
<dbReference type="Proteomes" id="UP000007800">
    <property type="component" value="Unassembled WGS sequence"/>
</dbReference>
<name>C5K8N1_PERM5</name>
<dbReference type="InParanoid" id="C5K8N1"/>
<evidence type="ECO:0000313" key="2">
    <source>
        <dbReference type="EMBL" id="EER19238.1"/>
    </source>
</evidence>